<dbReference type="Proteomes" id="UP001057520">
    <property type="component" value="Chromosome"/>
</dbReference>
<feature type="signal peptide" evidence="1">
    <location>
        <begin position="1"/>
        <end position="22"/>
    </location>
</feature>
<gene>
    <name evidence="3" type="ORF">MZV50_09095</name>
</gene>
<evidence type="ECO:0000313" key="4">
    <source>
        <dbReference type="Proteomes" id="UP001057520"/>
    </source>
</evidence>
<organism evidence="3 4">
    <name type="scientific">Caulobacter segnis</name>
    <dbReference type="NCBI Taxonomy" id="88688"/>
    <lineage>
        <taxon>Bacteria</taxon>
        <taxon>Pseudomonadati</taxon>
        <taxon>Pseudomonadota</taxon>
        <taxon>Alphaproteobacteria</taxon>
        <taxon>Caulobacterales</taxon>
        <taxon>Caulobacteraceae</taxon>
        <taxon>Caulobacter</taxon>
    </lineage>
</organism>
<protein>
    <submittedName>
        <fullName evidence="3">Beta-lactamase family protein</fullName>
    </submittedName>
</protein>
<dbReference type="PANTHER" id="PTHR43283:SF3">
    <property type="entry name" value="BETA-LACTAMASE FAMILY PROTEIN (AFU_ORTHOLOGUE AFUA_5G07500)"/>
    <property type="match status" value="1"/>
</dbReference>
<dbReference type="InterPro" id="IPR012338">
    <property type="entry name" value="Beta-lactam/transpept-like"/>
</dbReference>
<dbReference type="PROSITE" id="PS51318">
    <property type="entry name" value="TAT"/>
    <property type="match status" value="1"/>
</dbReference>
<dbReference type="EMBL" id="CP096040">
    <property type="protein sequence ID" value="USQ97665.1"/>
    <property type="molecule type" value="Genomic_DNA"/>
</dbReference>
<evidence type="ECO:0000259" key="2">
    <source>
        <dbReference type="Pfam" id="PF00144"/>
    </source>
</evidence>
<dbReference type="Pfam" id="PF00144">
    <property type="entry name" value="Beta-lactamase"/>
    <property type="match status" value="1"/>
</dbReference>
<dbReference type="SUPFAM" id="SSF56601">
    <property type="entry name" value="beta-lactamase/transpeptidase-like"/>
    <property type="match status" value="1"/>
</dbReference>
<sequence length="362" mass="39149">MLGRRDFLAGAAALSVAGTASAKVLSGSAADRAVDDFLKTHAFQGVVLIGRAGKSVYSRTVGFADIEAQRPASLDTPYLIASISKWLTSIALLRLAEAGKLDLDAPILRWLPDYRPDTGAKVTLRQLMSNISGVPNGFTPWTKANPDPDLFKKTFTTAQAVKLWCSGDLIFEPGTKFDYQTTTWIIVTAIIEAVTGKTYAQAMAELVLTPLGLSRTWPSDPPDIAVSYLTIEPPTRKPMERFPFMAASGGFVSTAGDLLKAAHAVFDKGFLPPGRERELLTVNWPDQNYALGGRIKTLFTDGMPRAFAWETGNAAGYRSVLGHRFDDQTTVVLLNNTSISQKAMDALAYALFATIPPWVVSG</sequence>
<dbReference type="InterPro" id="IPR050789">
    <property type="entry name" value="Diverse_Enzym_Activities"/>
</dbReference>
<keyword evidence="4" id="KW-1185">Reference proteome</keyword>
<dbReference type="InterPro" id="IPR006311">
    <property type="entry name" value="TAT_signal"/>
</dbReference>
<evidence type="ECO:0000313" key="3">
    <source>
        <dbReference type="EMBL" id="USQ97665.1"/>
    </source>
</evidence>
<accession>A0ABY4ZY48</accession>
<reference evidence="3 4" key="1">
    <citation type="submission" date="2022-04" db="EMBL/GenBank/DDBJ databases">
        <title>Genome sequence of soybean root-associated Caulobacter segnis RL271.</title>
        <authorList>
            <person name="Longley R."/>
            <person name="Bonito G."/>
            <person name="Trigodet F."/>
            <person name="Crosson S."/>
            <person name="Fiebig A."/>
        </authorList>
    </citation>
    <scope>NUCLEOTIDE SEQUENCE [LARGE SCALE GENOMIC DNA]</scope>
    <source>
        <strain evidence="3 4">RL271</strain>
    </source>
</reference>
<evidence type="ECO:0000256" key="1">
    <source>
        <dbReference type="SAM" id="SignalP"/>
    </source>
</evidence>
<name>A0ABY4ZY48_9CAUL</name>
<dbReference type="InterPro" id="IPR001466">
    <property type="entry name" value="Beta-lactam-related"/>
</dbReference>
<dbReference type="PANTHER" id="PTHR43283">
    <property type="entry name" value="BETA-LACTAMASE-RELATED"/>
    <property type="match status" value="1"/>
</dbReference>
<keyword evidence="1" id="KW-0732">Signal</keyword>
<feature type="domain" description="Beta-lactamase-related" evidence="2">
    <location>
        <begin position="31"/>
        <end position="349"/>
    </location>
</feature>
<feature type="chain" id="PRO_5045543191" evidence="1">
    <location>
        <begin position="23"/>
        <end position="362"/>
    </location>
</feature>
<proteinExistence type="predicted"/>
<dbReference type="Gene3D" id="3.40.710.10">
    <property type="entry name" value="DD-peptidase/beta-lactamase superfamily"/>
    <property type="match status" value="1"/>
</dbReference>